<keyword evidence="1" id="KW-1133">Transmembrane helix</keyword>
<sequence length="144" mass="16185">MYKLEVEDPKPATSNPLASCYRSAPKSFWLGMGVYMLFVAAATVTSMNANAPHWLDFVFVGLAIAAASYAIFGLRRSVKNSEGVENHVYTESTALAFWMVMLAALAWFFLETFADLPHISAIWTWVYGLVVWSVLYAVESRRMR</sequence>
<dbReference type="AlphaFoldDB" id="A0A7Z0AC04"/>
<dbReference type="RefSeq" id="WP_237249179.1">
    <property type="nucleotide sequence ID" value="NZ_JAJTWV010000080.1"/>
</dbReference>
<comment type="caution">
    <text evidence="2">The sequence shown here is derived from an EMBL/GenBank/DDBJ whole genome shotgun (WGS) entry which is preliminary data.</text>
</comment>
<dbReference type="EMBL" id="JACBZP010000001">
    <property type="protein sequence ID" value="NYI66366.1"/>
    <property type="molecule type" value="Genomic_DNA"/>
</dbReference>
<accession>A0A7Z0AC04</accession>
<name>A0A7Z0AC04_9MICO</name>
<organism evidence="2 3">
    <name type="scientific">Spelaeicoccus albus</name>
    <dbReference type="NCBI Taxonomy" id="1280376"/>
    <lineage>
        <taxon>Bacteria</taxon>
        <taxon>Bacillati</taxon>
        <taxon>Actinomycetota</taxon>
        <taxon>Actinomycetes</taxon>
        <taxon>Micrococcales</taxon>
        <taxon>Brevibacteriaceae</taxon>
        <taxon>Spelaeicoccus</taxon>
    </lineage>
</organism>
<evidence type="ECO:0000256" key="1">
    <source>
        <dbReference type="SAM" id="Phobius"/>
    </source>
</evidence>
<feature type="transmembrane region" description="Helical" evidence="1">
    <location>
        <begin position="93"/>
        <end position="110"/>
    </location>
</feature>
<feature type="transmembrane region" description="Helical" evidence="1">
    <location>
        <begin position="28"/>
        <end position="47"/>
    </location>
</feature>
<gene>
    <name evidence="2" type="ORF">BJY26_000672</name>
</gene>
<proteinExistence type="predicted"/>
<keyword evidence="1" id="KW-0812">Transmembrane</keyword>
<protein>
    <submittedName>
        <fullName evidence="2">Uncharacterized protein</fullName>
    </submittedName>
</protein>
<evidence type="ECO:0000313" key="3">
    <source>
        <dbReference type="Proteomes" id="UP000539111"/>
    </source>
</evidence>
<feature type="transmembrane region" description="Helical" evidence="1">
    <location>
        <begin position="53"/>
        <end position="72"/>
    </location>
</feature>
<keyword evidence="3" id="KW-1185">Reference proteome</keyword>
<evidence type="ECO:0000313" key="2">
    <source>
        <dbReference type="EMBL" id="NYI66366.1"/>
    </source>
</evidence>
<feature type="transmembrane region" description="Helical" evidence="1">
    <location>
        <begin position="116"/>
        <end position="138"/>
    </location>
</feature>
<reference evidence="2 3" key="1">
    <citation type="submission" date="2020-07" db="EMBL/GenBank/DDBJ databases">
        <title>Sequencing the genomes of 1000 actinobacteria strains.</title>
        <authorList>
            <person name="Klenk H.-P."/>
        </authorList>
    </citation>
    <scope>NUCLEOTIDE SEQUENCE [LARGE SCALE GENOMIC DNA]</scope>
    <source>
        <strain evidence="2 3">DSM 26341</strain>
    </source>
</reference>
<keyword evidence="1" id="KW-0472">Membrane</keyword>
<dbReference type="Proteomes" id="UP000539111">
    <property type="component" value="Unassembled WGS sequence"/>
</dbReference>